<sequence>VLQAQYPVYLFPLISSSPADRELRRIFISALSVFTAMVKTDDPVVIRFFVNSEIVATALNVVLSPDQLGRQLALGIIKHMSMHEDGIRHICSTPERVGAMLSALSRVVEMVNREVERQGDDMSERSVKRMSSIVSDTLQIMARVVTHLKGRVSKDIVPERLQGLLKSSFVIQTVSLSPKNKAAVTTLSSLGAGQAS</sequence>
<keyword evidence="3" id="KW-1185">Reference proteome</keyword>
<dbReference type="Proteomes" id="UP000265618">
    <property type="component" value="Unassembled WGS sequence"/>
</dbReference>
<dbReference type="EMBL" id="BDIP01001408">
    <property type="protein sequence ID" value="GIQ84340.1"/>
    <property type="molecule type" value="Genomic_DNA"/>
</dbReference>
<accession>A0A9K3CY27</accession>
<evidence type="ECO:0000313" key="2">
    <source>
        <dbReference type="EMBL" id="GIQ84340.1"/>
    </source>
</evidence>
<dbReference type="GO" id="GO:0030014">
    <property type="term" value="C:CCR4-NOT complex"/>
    <property type="evidence" value="ECO:0007669"/>
    <property type="project" value="InterPro"/>
</dbReference>
<comment type="similarity">
    <text evidence="1">Belongs to the CNOT9 family.</text>
</comment>
<name>A0A9K3CY27_9EUKA</name>
<gene>
    <name evidence="2" type="ORF">KIPB_005814</name>
</gene>
<organism evidence="2 3">
    <name type="scientific">Kipferlia bialata</name>
    <dbReference type="NCBI Taxonomy" id="797122"/>
    <lineage>
        <taxon>Eukaryota</taxon>
        <taxon>Metamonada</taxon>
        <taxon>Carpediemonas-like organisms</taxon>
        <taxon>Kipferlia</taxon>
    </lineage>
</organism>
<dbReference type="Pfam" id="PF04078">
    <property type="entry name" value="Rcd1"/>
    <property type="match status" value="1"/>
</dbReference>
<dbReference type="InterPro" id="IPR016024">
    <property type="entry name" value="ARM-type_fold"/>
</dbReference>
<dbReference type="InterPro" id="IPR007216">
    <property type="entry name" value="CNOT9"/>
</dbReference>
<dbReference type="AlphaFoldDB" id="A0A9K3CY27"/>
<feature type="non-terminal residue" evidence="2">
    <location>
        <position position="1"/>
    </location>
</feature>
<dbReference type="InterPro" id="IPR011989">
    <property type="entry name" value="ARM-like"/>
</dbReference>
<evidence type="ECO:0000256" key="1">
    <source>
        <dbReference type="ARBA" id="ARBA00006385"/>
    </source>
</evidence>
<protein>
    <submittedName>
        <fullName evidence="2">Uncharacterized protein</fullName>
    </submittedName>
</protein>
<dbReference type="PANTHER" id="PTHR12262">
    <property type="entry name" value="CCR4-NOT TRANSCRIPTION COMPLEX SUBUNIT 9"/>
    <property type="match status" value="1"/>
</dbReference>
<evidence type="ECO:0000313" key="3">
    <source>
        <dbReference type="Proteomes" id="UP000265618"/>
    </source>
</evidence>
<proteinExistence type="inferred from homology"/>
<reference evidence="2 3" key="1">
    <citation type="journal article" date="2018" name="PLoS ONE">
        <title>The draft genome of Kipferlia bialata reveals reductive genome evolution in fornicate parasites.</title>
        <authorList>
            <person name="Tanifuji G."/>
            <person name="Takabayashi S."/>
            <person name="Kume K."/>
            <person name="Takagi M."/>
            <person name="Nakayama T."/>
            <person name="Kamikawa R."/>
            <person name="Inagaki Y."/>
            <person name="Hashimoto T."/>
        </authorList>
    </citation>
    <scope>NUCLEOTIDE SEQUENCE [LARGE SCALE GENOMIC DNA]</scope>
    <source>
        <strain evidence="2">NY0173</strain>
    </source>
</reference>
<dbReference type="Gene3D" id="1.25.10.10">
    <property type="entry name" value="Leucine-rich Repeat Variant"/>
    <property type="match status" value="1"/>
</dbReference>
<dbReference type="GO" id="GO:0006402">
    <property type="term" value="P:mRNA catabolic process"/>
    <property type="evidence" value="ECO:0007669"/>
    <property type="project" value="InterPro"/>
</dbReference>
<dbReference type="SUPFAM" id="SSF48371">
    <property type="entry name" value="ARM repeat"/>
    <property type="match status" value="1"/>
</dbReference>
<comment type="caution">
    <text evidence="2">The sequence shown here is derived from an EMBL/GenBank/DDBJ whole genome shotgun (WGS) entry which is preliminary data.</text>
</comment>
<dbReference type="OrthoDB" id="1183224at2759"/>